<dbReference type="GO" id="GO:0005739">
    <property type="term" value="C:mitochondrion"/>
    <property type="evidence" value="ECO:0007669"/>
    <property type="project" value="TreeGrafter"/>
</dbReference>
<comment type="similarity">
    <text evidence="1">Belongs to the class-II aminoacyl-tRNA synthetase family.</text>
</comment>
<dbReference type="InterPro" id="IPR004516">
    <property type="entry name" value="HisRS/HisZ"/>
</dbReference>
<dbReference type="Pfam" id="PF13393">
    <property type="entry name" value="tRNA-synt_His"/>
    <property type="match status" value="1"/>
</dbReference>
<evidence type="ECO:0000256" key="3">
    <source>
        <dbReference type="ARBA" id="ARBA00022598"/>
    </source>
</evidence>
<dbReference type="GO" id="GO:0003723">
    <property type="term" value="F:RNA binding"/>
    <property type="evidence" value="ECO:0007669"/>
    <property type="project" value="TreeGrafter"/>
</dbReference>
<feature type="domain" description="Aminoacyl-transfer RNA synthetases class-II family profile" evidence="10">
    <location>
        <begin position="66"/>
        <end position="353"/>
    </location>
</feature>
<keyword evidence="3" id="KW-0436">Ligase</keyword>
<dbReference type="SUPFAM" id="SSF55681">
    <property type="entry name" value="Class II aaRS and biotin synthetases"/>
    <property type="match status" value="1"/>
</dbReference>
<evidence type="ECO:0000256" key="6">
    <source>
        <dbReference type="ARBA" id="ARBA00022917"/>
    </source>
</evidence>
<keyword evidence="9" id="KW-0175">Coiled coil</keyword>
<dbReference type="FunFam" id="3.40.50.800:FF:000008">
    <property type="entry name" value="histidine--tRNA ligase, cytoplasmic isoform X1"/>
    <property type="match status" value="1"/>
</dbReference>
<evidence type="ECO:0000256" key="1">
    <source>
        <dbReference type="ARBA" id="ARBA00008226"/>
    </source>
</evidence>
<dbReference type="GO" id="GO:0004821">
    <property type="term" value="F:histidine-tRNA ligase activity"/>
    <property type="evidence" value="ECO:0007669"/>
    <property type="project" value="UniProtKB-EC"/>
</dbReference>
<dbReference type="InterPro" id="IPR036621">
    <property type="entry name" value="Anticodon-bd_dom_sf"/>
</dbReference>
<dbReference type="FunFam" id="3.30.930.10:FF:000021">
    <property type="entry name" value="Probable histidine--tRNA ligase, mitochondrial"/>
    <property type="match status" value="1"/>
</dbReference>
<dbReference type="PANTHER" id="PTHR11476:SF7">
    <property type="entry name" value="HISTIDINE--TRNA LIGASE"/>
    <property type="match status" value="1"/>
</dbReference>
<keyword evidence="6" id="KW-0648">Protein biosynthesis</keyword>
<dbReference type="PIRSF" id="PIRSF001549">
    <property type="entry name" value="His-tRNA_synth"/>
    <property type="match status" value="1"/>
</dbReference>
<protein>
    <recommendedName>
        <fullName evidence="2">histidine--tRNA ligase</fullName>
        <ecNumber evidence="2">6.1.1.21</ecNumber>
    </recommendedName>
</protein>
<dbReference type="Pfam" id="PF03129">
    <property type="entry name" value="HGTP_anticodon"/>
    <property type="match status" value="1"/>
</dbReference>
<dbReference type="GO" id="GO:0005524">
    <property type="term" value="F:ATP binding"/>
    <property type="evidence" value="ECO:0007669"/>
    <property type="project" value="UniProtKB-KW"/>
</dbReference>
<dbReference type="GO" id="GO:0032543">
    <property type="term" value="P:mitochondrial translation"/>
    <property type="evidence" value="ECO:0007669"/>
    <property type="project" value="TreeGrafter"/>
</dbReference>
<dbReference type="SUPFAM" id="SSF52954">
    <property type="entry name" value="Class II aaRS ABD-related"/>
    <property type="match status" value="1"/>
</dbReference>
<dbReference type="InterPro" id="IPR015807">
    <property type="entry name" value="His-tRNA-ligase"/>
</dbReference>
<dbReference type="EnsemblMetazoa" id="Aqu2.1.26369_001">
    <property type="protein sequence ID" value="Aqu2.1.26369_001"/>
    <property type="gene ID" value="Aqu2.1.26369"/>
</dbReference>
<keyword evidence="4" id="KW-0547">Nucleotide-binding</keyword>
<evidence type="ECO:0000256" key="7">
    <source>
        <dbReference type="ARBA" id="ARBA00023146"/>
    </source>
</evidence>
<dbReference type="NCBIfam" id="TIGR00442">
    <property type="entry name" value="hisS"/>
    <property type="match status" value="1"/>
</dbReference>
<proteinExistence type="inferred from homology"/>
<dbReference type="PANTHER" id="PTHR11476">
    <property type="entry name" value="HISTIDYL-TRNA SYNTHETASE"/>
    <property type="match status" value="1"/>
</dbReference>
<dbReference type="InterPro" id="IPR041715">
    <property type="entry name" value="HisRS-like_core"/>
</dbReference>
<dbReference type="InterPro" id="IPR004154">
    <property type="entry name" value="Anticodon-bd"/>
</dbReference>
<feature type="coiled-coil region" evidence="9">
    <location>
        <begin position="7"/>
        <end position="54"/>
    </location>
</feature>
<dbReference type="GO" id="GO:0005829">
    <property type="term" value="C:cytosol"/>
    <property type="evidence" value="ECO:0007669"/>
    <property type="project" value="TreeGrafter"/>
</dbReference>
<dbReference type="PROSITE" id="PS50862">
    <property type="entry name" value="AA_TRNA_LIGASE_II"/>
    <property type="match status" value="1"/>
</dbReference>
<dbReference type="eggNOG" id="KOG1936">
    <property type="taxonomic scope" value="Eukaryota"/>
</dbReference>
<sequence length="512" mass="57595">MAEPAAKKVTQEEVKAAEENVKKLRKEGASKELLDEAIEKLRTLKKSLTTSNDESAHQFVLKCPKGTRDYDPFQMSIREKVFNTITNCFKRHGAVTLSTPVFELKETLTGKYGEDSKLIYDLADQGGESLSLRYDLTVPFARYLAMNKIKQMKRYHIAQVYRRDQPAMTKGRYREFYQCDFDIAGEYDPMIPDSECLKIMTEILTELKLGAFKIKINHRKILDGMFAACGVPSDKFKPICSAVDKLDKTPWEEVHSEMTKEKGLPIEVADRIGEYVKLHGGKELVDSLEGDSLLCGQPSFRAGLGDLKLLMDYCDTMGILDKLSFDLSLARGLDYYTGVIYEAVLIDDPSVDPKSKDTPSVGSISGGGRYDDLVGMFDSKGRKVPCIGFSIGVERIFSILEAKAKSGGMGQVRTIDTQVMVASAQKNLCRERMKICTLLWDAGIKAEMSYKVNPKFLNQVQYCEKELVPLMVIIGDQELAQGVVKLRDVQTQEEVLIRKEEIVEEIQKRLSL</sequence>
<dbReference type="Gene3D" id="3.40.50.800">
    <property type="entry name" value="Anticodon-binding domain"/>
    <property type="match status" value="1"/>
</dbReference>
<dbReference type="InterPro" id="IPR033656">
    <property type="entry name" value="HisRS_anticodon"/>
</dbReference>
<dbReference type="EC" id="6.1.1.21" evidence="2"/>
<evidence type="ECO:0000259" key="10">
    <source>
        <dbReference type="PROSITE" id="PS50862"/>
    </source>
</evidence>
<comment type="catalytic activity">
    <reaction evidence="8">
        <text>tRNA(His) + L-histidine + ATP = L-histidyl-tRNA(His) + AMP + diphosphate + H(+)</text>
        <dbReference type="Rhea" id="RHEA:17313"/>
        <dbReference type="Rhea" id="RHEA-COMP:9665"/>
        <dbReference type="Rhea" id="RHEA-COMP:9689"/>
        <dbReference type="ChEBI" id="CHEBI:15378"/>
        <dbReference type="ChEBI" id="CHEBI:30616"/>
        <dbReference type="ChEBI" id="CHEBI:33019"/>
        <dbReference type="ChEBI" id="CHEBI:57595"/>
        <dbReference type="ChEBI" id="CHEBI:78442"/>
        <dbReference type="ChEBI" id="CHEBI:78527"/>
        <dbReference type="ChEBI" id="CHEBI:456215"/>
        <dbReference type="EC" id="6.1.1.21"/>
    </reaction>
</comment>
<dbReference type="InterPro" id="IPR006195">
    <property type="entry name" value="aa-tRNA-synth_II"/>
</dbReference>
<dbReference type="CDD" id="cd00773">
    <property type="entry name" value="HisRS-like_core"/>
    <property type="match status" value="1"/>
</dbReference>
<keyword evidence="5" id="KW-0067">ATP-binding</keyword>
<accession>A0A1X7UEH9</accession>
<organism evidence="11">
    <name type="scientific">Amphimedon queenslandica</name>
    <name type="common">Sponge</name>
    <dbReference type="NCBI Taxonomy" id="400682"/>
    <lineage>
        <taxon>Eukaryota</taxon>
        <taxon>Metazoa</taxon>
        <taxon>Porifera</taxon>
        <taxon>Demospongiae</taxon>
        <taxon>Heteroscleromorpha</taxon>
        <taxon>Haplosclerida</taxon>
        <taxon>Niphatidae</taxon>
        <taxon>Amphimedon</taxon>
    </lineage>
</organism>
<evidence type="ECO:0000256" key="5">
    <source>
        <dbReference type="ARBA" id="ARBA00022840"/>
    </source>
</evidence>
<evidence type="ECO:0000256" key="8">
    <source>
        <dbReference type="ARBA" id="ARBA00047639"/>
    </source>
</evidence>
<dbReference type="AlphaFoldDB" id="A0A1X7UEH9"/>
<evidence type="ECO:0000256" key="9">
    <source>
        <dbReference type="SAM" id="Coils"/>
    </source>
</evidence>
<name>A0A1X7UEH9_AMPQE</name>
<reference evidence="11" key="1">
    <citation type="submission" date="2017-05" db="UniProtKB">
        <authorList>
            <consortium name="EnsemblMetazoa"/>
        </authorList>
    </citation>
    <scope>IDENTIFICATION</scope>
</reference>
<keyword evidence="7" id="KW-0030">Aminoacyl-tRNA synthetase</keyword>
<dbReference type="InterPro" id="IPR045864">
    <property type="entry name" value="aa-tRNA-synth_II/BPL/LPL"/>
</dbReference>
<dbReference type="InParanoid" id="A0A1X7UEH9"/>
<dbReference type="Gene3D" id="3.30.930.10">
    <property type="entry name" value="Bira Bifunctional Protein, Domain 2"/>
    <property type="match status" value="1"/>
</dbReference>
<dbReference type="GO" id="GO:0006427">
    <property type="term" value="P:histidyl-tRNA aminoacylation"/>
    <property type="evidence" value="ECO:0007669"/>
    <property type="project" value="InterPro"/>
</dbReference>
<dbReference type="STRING" id="400682.A0A1X7UEH9"/>
<dbReference type="OrthoDB" id="1906957at2759"/>
<evidence type="ECO:0000256" key="4">
    <source>
        <dbReference type="ARBA" id="ARBA00022741"/>
    </source>
</evidence>
<dbReference type="CDD" id="cd00859">
    <property type="entry name" value="HisRS_anticodon"/>
    <property type="match status" value="1"/>
</dbReference>
<evidence type="ECO:0000313" key="11">
    <source>
        <dbReference type="EnsemblMetazoa" id="Aqu2.1.26369_001"/>
    </source>
</evidence>
<evidence type="ECO:0000256" key="2">
    <source>
        <dbReference type="ARBA" id="ARBA00012815"/>
    </source>
</evidence>